<name>A0A7W8FYI2_9GAMM</name>
<dbReference type="InterPro" id="IPR013431">
    <property type="entry name" value="Delta_60_rpt"/>
</dbReference>
<dbReference type="NCBIfam" id="TIGR02608">
    <property type="entry name" value="delta_60_rpt"/>
    <property type="match status" value="4"/>
</dbReference>
<evidence type="ECO:0000313" key="2">
    <source>
        <dbReference type="EMBL" id="MBB5207141.1"/>
    </source>
</evidence>
<gene>
    <name evidence="2" type="ORF">HNQ52_000657</name>
</gene>
<dbReference type="Gene3D" id="2.80.10.50">
    <property type="match status" value="1"/>
</dbReference>
<feature type="chain" id="PRO_5030709875" evidence="1">
    <location>
        <begin position="25"/>
        <end position="509"/>
    </location>
</feature>
<sequence>MPNPHLLRTALLACCAIAFAAAHAQTPPGIARVPLDPVLFSNSNQKGVIALDVAGVTREAGREVIAQDGGFILVAGDAHTDPDSDAPSRIVLARIRPQSTPIAVPGGAAAFLDAGFGDGGLRVDAFARTAHSHALHGMVQQPDGRIVLMVRSALLADGPDAPGELLFARYLANGTPDTGFGTAGVVSLPLCDGADCALRQPLSFDLAMEPDGSLLAIASIMKLLPNGGFREIELELRRLHADGTPDLDFGPDGLQAYDDFPGLGEEIGAGQVRLARRADGRIAVVANTLDFDLEGHGTPAVMLLRADGTPDTAFGSGGSRLLPVDPARNAMLPMAIDVQDDGRIVVAGMALAPFSDAPSFFAARLTATGTVDTTFGGDGNVFGDSTPAGDGSDIANAMAHDARGRHYLVGDTGPNAFDPHVGVLRLQPNGAADEGFAANGLARYTELAVQTGITNVFLTNERAFAATVAPTGVLVAAGARVSQDSSDRSEDRLIAFRLLRTELFADDFE</sequence>
<accession>A0A7W8FYI2</accession>
<proteinExistence type="predicted"/>
<evidence type="ECO:0000313" key="3">
    <source>
        <dbReference type="Proteomes" id="UP000521199"/>
    </source>
</evidence>
<dbReference type="EMBL" id="JACHHP010000001">
    <property type="protein sequence ID" value="MBB5207141.1"/>
    <property type="molecule type" value="Genomic_DNA"/>
</dbReference>
<organism evidence="2 3">
    <name type="scientific">Chiayiivirga flava</name>
    <dbReference type="NCBI Taxonomy" id="659595"/>
    <lineage>
        <taxon>Bacteria</taxon>
        <taxon>Pseudomonadati</taxon>
        <taxon>Pseudomonadota</taxon>
        <taxon>Gammaproteobacteria</taxon>
        <taxon>Lysobacterales</taxon>
        <taxon>Lysobacteraceae</taxon>
        <taxon>Chiayiivirga</taxon>
    </lineage>
</organism>
<evidence type="ECO:0000256" key="1">
    <source>
        <dbReference type="SAM" id="SignalP"/>
    </source>
</evidence>
<dbReference type="AlphaFoldDB" id="A0A7W8FYI2"/>
<protein>
    <submittedName>
        <fullName evidence="2">Putative delta-60 repeat protein</fullName>
    </submittedName>
</protein>
<feature type="signal peptide" evidence="1">
    <location>
        <begin position="1"/>
        <end position="24"/>
    </location>
</feature>
<dbReference type="Pfam" id="PF17164">
    <property type="entry name" value="DUF5122"/>
    <property type="match status" value="3"/>
</dbReference>
<reference evidence="2 3" key="1">
    <citation type="submission" date="2020-08" db="EMBL/GenBank/DDBJ databases">
        <title>Genomic Encyclopedia of Type Strains, Phase IV (KMG-IV): sequencing the most valuable type-strain genomes for metagenomic binning, comparative biology and taxonomic classification.</title>
        <authorList>
            <person name="Goeker M."/>
        </authorList>
    </citation>
    <scope>NUCLEOTIDE SEQUENCE [LARGE SCALE GENOMIC DNA]</scope>
    <source>
        <strain evidence="2 3">DSM 24163</strain>
    </source>
</reference>
<dbReference type="Proteomes" id="UP000521199">
    <property type="component" value="Unassembled WGS sequence"/>
</dbReference>
<keyword evidence="3" id="KW-1185">Reference proteome</keyword>
<keyword evidence="1" id="KW-0732">Signal</keyword>
<comment type="caution">
    <text evidence="2">The sequence shown here is derived from an EMBL/GenBank/DDBJ whole genome shotgun (WGS) entry which is preliminary data.</text>
</comment>
<dbReference type="RefSeq" id="WP_183959653.1">
    <property type="nucleotide sequence ID" value="NZ_JACHHP010000001.1"/>
</dbReference>